<organism evidence="1 2">
    <name type="scientific">Pseudomonas prosekii</name>
    <dbReference type="NCBI Taxonomy" id="1148509"/>
    <lineage>
        <taxon>Bacteria</taxon>
        <taxon>Pseudomonadati</taxon>
        <taxon>Pseudomonadota</taxon>
        <taxon>Gammaproteobacteria</taxon>
        <taxon>Pseudomonadales</taxon>
        <taxon>Pseudomonadaceae</taxon>
        <taxon>Pseudomonas</taxon>
    </lineage>
</organism>
<dbReference type="SUPFAM" id="SSF53901">
    <property type="entry name" value="Thiolase-like"/>
    <property type="match status" value="1"/>
</dbReference>
<dbReference type="Gene3D" id="3.40.47.10">
    <property type="match status" value="1"/>
</dbReference>
<gene>
    <name evidence="1" type="ORF">SAMN05216222_1861</name>
</gene>
<accession>A0A1H1TNJ1</accession>
<name>A0A1H1TNJ1_9PSED</name>
<protein>
    <recommendedName>
        <fullName evidence="3">Beta-ketoacyl synthase</fullName>
    </recommendedName>
</protein>
<dbReference type="RefSeq" id="WP_092273676.1">
    <property type="nucleotide sequence ID" value="NZ_LT629762.1"/>
</dbReference>
<dbReference type="GO" id="GO:0016746">
    <property type="term" value="F:acyltransferase activity"/>
    <property type="evidence" value="ECO:0007669"/>
    <property type="project" value="InterPro"/>
</dbReference>
<evidence type="ECO:0000313" key="1">
    <source>
        <dbReference type="EMBL" id="SDS61714.1"/>
    </source>
</evidence>
<sequence>MSIAVYIHSAAVLNAASDPCGNPCGDLLGTPPAPQPLAFDPTRRAFALATPSLARDLFDRKIQRSVEPQGLRLLHCVASLAPSLAALQLPPTRIALTAAIPEVDAPSPCWEAVQAISEQPQKVLAPLLANTPPLHALTLLNSSVMAYVAEALECHGPMAGFCSQDNAGLDALIEAVQQIAEQRADAALVVSSSPNLTPALYLREPKPPAEVIFGEGAAALLLASTPAPDSANALRVVGFARGYSADPQRAAAVGAKVIEQVLNAQKLRLSDVQDIVANADDPLLKNLFAEHPRGIQSSRSVTGELGASALLTEIALTLQQRQSAAPTPGHTLLVSHSRAGHWGALLLLSETMEKHT</sequence>
<reference evidence="1 2" key="1">
    <citation type="submission" date="2016-10" db="EMBL/GenBank/DDBJ databases">
        <authorList>
            <person name="de Groot N.N."/>
        </authorList>
    </citation>
    <scope>NUCLEOTIDE SEQUENCE [LARGE SCALE GENOMIC DNA]</scope>
    <source>
        <strain evidence="1 2">LMG 26867</strain>
    </source>
</reference>
<evidence type="ECO:0000313" key="2">
    <source>
        <dbReference type="Proteomes" id="UP000198481"/>
    </source>
</evidence>
<dbReference type="STRING" id="1148509.SAMN05216222_1861"/>
<dbReference type="InterPro" id="IPR016039">
    <property type="entry name" value="Thiolase-like"/>
</dbReference>
<dbReference type="EMBL" id="LT629762">
    <property type="protein sequence ID" value="SDS61714.1"/>
    <property type="molecule type" value="Genomic_DNA"/>
</dbReference>
<evidence type="ECO:0008006" key="3">
    <source>
        <dbReference type="Google" id="ProtNLM"/>
    </source>
</evidence>
<dbReference type="Proteomes" id="UP000198481">
    <property type="component" value="Chromosome I"/>
</dbReference>
<proteinExistence type="predicted"/>
<dbReference type="AlphaFoldDB" id="A0A1H1TNJ1"/>